<sequence>MIGKLLSNNLINLGVYQEIKDELAQASKSLSHIEDIEPEPSLGNGGLGRLASCFIDSMSTLGLNAEGVGLNYHCGLFKQVFKNNEQHAEPNNWIEKESWLIPTDIRYEVPFKDFTLTSKLDRIDILGYKKDTKIISTYLILNPLIIN</sequence>
<comment type="function">
    <text evidence="2">Allosteric enzyme that catalyzes the rate-limiting step in glycogen catabolism, the phosphorolytic cleavage of glycogen to produce glucose-1-phosphate, and plays a central role in maintaining cellular and organismal glucose homeostasis.</text>
</comment>
<keyword evidence="2 3" id="KW-0328">Glycosyltransferase</keyword>
<dbReference type="PANTHER" id="PTHR11468">
    <property type="entry name" value="GLYCOGEN PHOSPHORYLASE"/>
    <property type="match status" value="1"/>
</dbReference>
<dbReference type="GO" id="GO:0005980">
    <property type="term" value="P:glycogen catabolic process"/>
    <property type="evidence" value="ECO:0007669"/>
    <property type="project" value="TreeGrafter"/>
</dbReference>
<dbReference type="GO" id="GO:0005737">
    <property type="term" value="C:cytoplasm"/>
    <property type="evidence" value="ECO:0007669"/>
    <property type="project" value="TreeGrafter"/>
</dbReference>
<comment type="similarity">
    <text evidence="1 2">Belongs to the glycogen phosphorylase family.</text>
</comment>
<dbReference type="EC" id="2.4.1.1" evidence="2"/>
<dbReference type="EMBL" id="UFSP01000004">
    <property type="protein sequence ID" value="SSZ30563.1"/>
    <property type="molecule type" value="Genomic_DNA"/>
</dbReference>
<dbReference type="GO" id="GO:0030170">
    <property type="term" value="F:pyridoxal phosphate binding"/>
    <property type="evidence" value="ECO:0007669"/>
    <property type="project" value="TreeGrafter"/>
</dbReference>
<dbReference type="Pfam" id="PF00343">
    <property type="entry name" value="Phosphorylase"/>
    <property type="match status" value="1"/>
</dbReference>
<organism evidence="3 4">
    <name type="scientific">Aggregatibacter aphrophilus</name>
    <name type="common">Haemophilus aphrophilus</name>
    <dbReference type="NCBI Taxonomy" id="732"/>
    <lineage>
        <taxon>Bacteria</taxon>
        <taxon>Pseudomonadati</taxon>
        <taxon>Pseudomonadota</taxon>
        <taxon>Gammaproteobacteria</taxon>
        <taxon>Pasteurellales</taxon>
        <taxon>Pasteurellaceae</taxon>
        <taxon>Aggregatibacter</taxon>
    </lineage>
</organism>
<name>A0A336NI51_AGGAP</name>
<evidence type="ECO:0000256" key="2">
    <source>
        <dbReference type="RuleBase" id="RU000587"/>
    </source>
</evidence>
<dbReference type="Gene3D" id="3.40.50.2000">
    <property type="entry name" value="Glycogen Phosphorylase B"/>
    <property type="match status" value="1"/>
</dbReference>
<dbReference type="GO" id="GO:0008184">
    <property type="term" value="F:glycogen phosphorylase activity"/>
    <property type="evidence" value="ECO:0007669"/>
    <property type="project" value="InterPro"/>
</dbReference>
<comment type="cofactor">
    <cofactor evidence="2">
        <name>pyridoxal 5'-phosphate</name>
        <dbReference type="ChEBI" id="CHEBI:597326"/>
    </cofactor>
</comment>
<evidence type="ECO:0000313" key="3">
    <source>
        <dbReference type="EMBL" id="SSZ30563.1"/>
    </source>
</evidence>
<dbReference type="InterPro" id="IPR000811">
    <property type="entry name" value="Glyco_trans_35"/>
</dbReference>
<accession>A0A336NI51</accession>
<reference evidence="3 4" key="1">
    <citation type="submission" date="2018-06" db="EMBL/GenBank/DDBJ databases">
        <authorList>
            <consortium name="Pathogen Informatics"/>
            <person name="Doyle S."/>
        </authorList>
    </citation>
    <scope>NUCLEOTIDE SEQUENCE [LARGE SCALE GENOMIC DNA]</scope>
    <source>
        <strain evidence="3 4">NCTC5908</strain>
    </source>
</reference>
<proteinExistence type="inferred from homology"/>
<dbReference type="SUPFAM" id="SSF53756">
    <property type="entry name" value="UDP-Glycosyltransferase/glycogen phosphorylase"/>
    <property type="match status" value="1"/>
</dbReference>
<gene>
    <name evidence="3" type="primary">malP_5</name>
    <name evidence="3" type="ORF">NCTC5908_02393</name>
</gene>
<keyword evidence="2" id="KW-0119">Carbohydrate metabolism</keyword>
<protein>
    <recommendedName>
        <fullName evidence="2">Alpha-1,4 glucan phosphorylase</fullName>
        <ecNumber evidence="2">2.4.1.1</ecNumber>
    </recommendedName>
</protein>
<keyword evidence="2" id="KW-0663">Pyridoxal phosphate</keyword>
<dbReference type="Proteomes" id="UP000253728">
    <property type="component" value="Unassembled WGS sequence"/>
</dbReference>
<dbReference type="PANTHER" id="PTHR11468:SF3">
    <property type="entry name" value="GLYCOGEN PHOSPHORYLASE, LIVER FORM"/>
    <property type="match status" value="1"/>
</dbReference>
<comment type="catalytic activity">
    <reaction evidence="2">
        <text>[(1-&gt;4)-alpha-D-glucosyl](n) + phosphate = [(1-&gt;4)-alpha-D-glucosyl](n-1) + alpha-D-glucose 1-phosphate</text>
        <dbReference type="Rhea" id="RHEA:41732"/>
        <dbReference type="Rhea" id="RHEA-COMP:9584"/>
        <dbReference type="Rhea" id="RHEA-COMP:9586"/>
        <dbReference type="ChEBI" id="CHEBI:15444"/>
        <dbReference type="ChEBI" id="CHEBI:43474"/>
        <dbReference type="ChEBI" id="CHEBI:58601"/>
        <dbReference type="EC" id="2.4.1.1"/>
    </reaction>
</comment>
<keyword evidence="2 3" id="KW-0808">Transferase</keyword>
<evidence type="ECO:0000313" key="4">
    <source>
        <dbReference type="Proteomes" id="UP000253728"/>
    </source>
</evidence>
<dbReference type="AlphaFoldDB" id="A0A336NI51"/>
<evidence type="ECO:0000256" key="1">
    <source>
        <dbReference type="ARBA" id="ARBA00006047"/>
    </source>
</evidence>